<proteinExistence type="inferred from homology"/>
<evidence type="ECO:0000256" key="4">
    <source>
        <dbReference type="RuleBase" id="RU004335"/>
    </source>
</evidence>
<dbReference type="InterPro" id="IPR044965">
    <property type="entry name" value="Glyco_hydro_17_plant"/>
</dbReference>
<accession>A0ABD2YTD9</accession>
<comment type="caution">
    <text evidence="5">The sequence shown here is derived from an EMBL/GenBank/DDBJ whole genome shotgun (WGS) entry which is preliminary data.</text>
</comment>
<dbReference type="GO" id="GO:0016798">
    <property type="term" value="F:hydrolase activity, acting on glycosyl bonds"/>
    <property type="evidence" value="ECO:0007669"/>
    <property type="project" value="UniProtKB-KW"/>
</dbReference>
<evidence type="ECO:0000256" key="3">
    <source>
        <dbReference type="ARBA" id="ARBA00023295"/>
    </source>
</evidence>
<dbReference type="Gene3D" id="3.20.20.80">
    <property type="entry name" value="Glycosidases"/>
    <property type="match status" value="1"/>
</dbReference>
<dbReference type="Proteomes" id="UP001630127">
    <property type="component" value="Unassembled WGS sequence"/>
</dbReference>
<evidence type="ECO:0000256" key="2">
    <source>
        <dbReference type="ARBA" id="ARBA00022801"/>
    </source>
</evidence>
<keyword evidence="3" id="KW-0326">Glycosidase</keyword>
<dbReference type="SUPFAM" id="SSF51445">
    <property type="entry name" value="(Trans)glycosidases"/>
    <property type="match status" value="1"/>
</dbReference>
<organism evidence="5 6">
    <name type="scientific">Cinchona calisaya</name>
    <dbReference type="NCBI Taxonomy" id="153742"/>
    <lineage>
        <taxon>Eukaryota</taxon>
        <taxon>Viridiplantae</taxon>
        <taxon>Streptophyta</taxon>
        <taxon>Embryophyta</taxon>
        <taxon>Tracheophyta</taxon>
        <taxon>Spermatophyta</taxon>
        <taxon>Magnoliopsida</taxon>
        <taxon>eudicotyledons</taxon>
        <taxon>Gunneridae</taxon>
        <taxon>Pentapetalae</taxon>
        <taxon>asterids</taxon>
        <taxon>lamiids</taxon>
        <taxon>Gentianales</taxon>
        <taxon>Rubiaceae</taxon>
        <taxon>Cinchonoideae</taxon>
        <taxon>Cinchoneae</taxon>
        <taxon>Cinchona</taxon>
    </lineage>
</organism>
<keyword evidence="2" id="KW-0378">Hydrolase</keyword>
<dbReference type="PANTHER" id="PTHR32227">
    <property type="entry name" value="GLUCAN ENDO-1,3-BETA-GLUCOSIDASE BG1-RELATED-RELATED"/>
    <property type="match status" value="1"/>
</dbReference>
<gene>
    <name evidence="5" type="ORF">ACH5RR_030030</name>
</gene>
<name>A0ABD2YTD9_9GENT</name>
<evidence type="ECO:0000313" key="5">
    <source>
        <dbReference type="EMBL" id="KAL3510629.1"/>
    </source>
</evidence>
<protein>
    <recommendedName>
        <fullName evidence="7">Glucan endo-1,3-beta-D-glucosidase</fullName>
    </recommendedName>
</protein>
<keyword evidence="6" id="KW-1185">Reference proteome</keyword>
<reference evidence="5 6" key="1">
    <citation type="submission" date="2024-11" db="EMBL/GenBank/DDBJ databases">
        <title>A near-complete genome assembly of Cinchona calisaya.</title>
        <authorList>
            <person name="Lian D.C."/>
            <person name="Zhao X.W."/>
            <person name="Wei L."/>
        </authorList>
    </citation>
    <scope>NUCLEOTIDE SEQUENCE [LARGE SCALE GENOMIC DNA]</scope>
    <source>
        <tissue evidence="5">Nenye</tissue>
    </source>
</reference>
<dbReference type="InterPro" id="IPR017853">
    <property type="entry name" value="GH"/>
</dbReference>
<dbReference type="InterPro" id="IPR000490">
    <property type="entry name" value="Glyco_hydro_17"/>
</dbReference>
<dbReference type="Pfam" id="PF00332">
    <property type="entry name" value="Glyco_hydro_17"/>
    <property type="match status" value="1"/>
</dbReference>
<dbReference type="FunFam" id="3.20.20.80:FF:000010">
    <property type="entry name" value="glucan endo-1,3-beta-glucosidase, basic"/>
    <property type="match status" value="1"/>
</dbReference>
<evidence type="ECO:0000313" key="6">
    <source>
        <dbReference type="Proteomes" id="UP001630127"/>
    </source>
</evidence>
<evidence type="ECO:0008006" key="7">
    <source>
        <dbReference type="Google" id="ProtNLM"/>
    </source>
</evidence>
<evidence type="ECO:0000256" key="1">
    <source>
        <dbReference type="ARBA" id="ARBA00008773"/>
    </source>
</evidence>
<comment type="similarity">
    <text evidence="1 4">Belongs to the glycosyl hydrolase 17 family.</text>
</comment>
<dbReference type="EMBL" id="JBJUIK010000012">
    <property type="protein sequence ID" value="KAL3510629.1"/>
    <property type="molecule type" value="Genomic_DNA"/>
</dbReference>
<sequence length="327" mass="36027">MAQQIVDIGVCYGTVADNLPLATDAINLYKKYGVHKLRLFDPNHDVLQALSATASGIIVTLGVKNQDIPNIAASIEGATSWFTTNVEPYLNNVAIHYISVGNEAIPGEFASSILPAIQNLQAIFDDRQLDQLFLTTTVATTVLGVSYPPSASIFSPEVRGTIVDILKFLSTKEYLPLMINAYPYFAYASDPTNVRLDYVLFTATEPVVVDGDLKYTNLFDAIVDSFYWAMEKEGITNVEVGVTESGWPSAGNGNFTTKELASTYNKNFVNHIVSKIGTPKRPGAYIEGFIFALFNENQKPDGIERNWGLFYPDLSPVYPVFQSFNRS</sequence>
<dbReference type="AlphaFoldDB" id="A0ABD2YTD9"/>